<name>A0ABM8GPY6_9MICO</name>
<proteinExistence type="predicted"/>
<sequence>MQSIRSRSAALAVLPLGAISLSFVPAFSGLAILLWGIGLALMAASVVYNLQNRRTGGVSSQDDTRPRTAPYIAIALIVVGGLVGALITGASPASANTGVALKPSTAVSVGSLATGSVQSTPLGIARNTGRSRCSGAGSCI</sequence>
<accession>A0ABM8GPY6</accession>
<organism evidence="2 3">
    <name type="scientific">Frondihabitans sucicola</name>
    <dbReference type="NCBI Taxonomy" id="1268041"/>
    <lineage>
        <taxon>Bacteria</taxon>
        <taxon>Bacillati</taxon>
        <taxon>Actinomycetota</taxon>
        <taxon>Actinomycetes</taxon>
        <taxon>Micrococcales</taxon>
        <taxon>Microbacteriaceae</taxon>
        <taxon>Frondihabitans</taxon>
    </lineage>
</organism>
<dbReference type="EMBL" id="AP027732">
    <property type="protein sequence ID" value="BDZ50520.1"/>
    <property type="molecule type" value="Genomic_DNA"/>
</dbReference>
<reference evidence="3" key="1">
    <citation type="journal article" date="2019" name="Int. J. Syst. Evol. Microbiol.">
        <title>The Global Catalogue of Microorganisms (GCM) 10K type strain sequencing project: providing services to taxonomists for standard genome sequencing and annotation.</title>
        <authorList>
            <consortium name="The Broad Institute Genomics Platform"/>
            <consortium name="The Broad Institute Genome Sequencing Center for Infectious Disease"/>
            <person name="Wu L."/>
            <person name="Ma J."/>
        </authorList>
    </citation>
    <scope>NUCLEOTIDE SEQUENCE [LARGE SCALE GENOMIC DNA]</scope>
    <source>
        <strain evidence="3">NBRC 108728</strain>
    </source>
</reference>
<evidence type="ECO:0000313" key="2">
    <source>
        <dbReference type="EMBL" id="BDZ50520.1"/>
    </source>
</evidence>
<keyword evidence="1" id="KW-0472">Membrane</keyword>
<keyword evidence="3" id="KW-1185">Reference proteome</keyword>
<gene>
    <name evidence="2" type="ORF">GCM10025867_27610</name>
</gene>
<feature type="transmembrane region" description="Helical" evidence="1">
    <location>
        <begin position="32"/>
        <end position="50"/>
    </location>
</feature>
<evidence type="ECO:0008006" key="4">
    <source>
        <dbReference type="Google" id="ProtNLM"/>
    </source>
</evidence>
<dbReference type="Proteomes" id="UP001321486">
    <property type="component" value="Chromosome"/>
</dbReference>
<keyword evidence="1" id="KW-0812">Transmembrane</keyword>
<dbReference type="RefSeq" id="WP_286343525.1">
    <property type="nucleotide sequence ID" value="NZ_AP027732.1"/>
</dbReference>
<evidence type="ECO:0000313" key="3">
    <source>
        <dbReference type="Proteomes" id="UP001321486"/>
    </source>
</evidence>
<evidence type="ECO:0000256" key="1">
    <source>
        <dbReference type="SAM" id="Phobius"/>
    </source>
</evidence>
<keyword evidence="1" id="KW-1133">Transmembrane helix</keyword>
<protein>
    <recommendedName>
        <fullName evidence="4">DUF308 domain-containing protein</fullName>
    </recommendedName>
</protein>
<feature type="transmembrane region" description="Helical" evidence="1">
    <location>
        <begin position="71"/>
        <end position="90"/>
    </location>
</feature>